<dbReference type="PANTHER" id="PTHR47739:SF1">
    <property type="entry name" value="TRNA1(VAL) (ADENINE(37)-N6)-METHYLTRANSFERASE"/>
    <property type="match status" value="1"/>
</dbReference>
<feature type="domain" description="Methyltransferase small" evidence="3">
    <location>
        <begin position="44"/>
        <end position="142"/>
    </location>
</feature>
<name>A0A9J7AWF3_9PROT</name>
<dbReference type="InterPro" id="IPR050210">
    <property type="entry name" value="tRNA_Adenine-N(6)_MTase"/>
</dbReference>
<sequence length="262" mass="27715">MSLSTKTTETAPAGPDVTEDSLLGGRVRFLQPAEGYRAAVDPVLLAAMAPAAAGMRVLDLGCGAGAVPLCLLARVPELQVTGVEAEAEMWDLARRNAELNGLAKRFLVRQGRVEARPPVFEEGTFDLVLANPPYQDPATADPSANRLKAAAHVEAGTEAADWIEAAFLALRHKGRVAMIQRADRLADLLTAFDRRFGGIEVHPLYPKPGRPAKRVVLVARKGVRTPLALSSGVVLHNMDGSYSPAVASALEKGSALAAGEVR</sequence>
<dbReference type="PROSITE" id="PS00092">
    <property type="entry name" value="N6_MTASE"/>
    <property type="match status" value="1"/>
</dbReference>
<dbReference type="InterPro" id="IPR002052">
    <property type="entry name" value="DNA_methylase_N6_adenine_CS"/>
</dbReference>
<evidence type="ECO:0000256" key="2">
    <source>
        <dbReference type="ARBA" id="ARBA00022691"/>
    </source>
</evidence>
<dbReference type="CDD" id="cd02440">
    <property type="entry name" value="AdoMet_MTases"/>
    <property type="match status" value="1"/>
</dbReference>
<evidence type="ECO:0000313" key="5">
    <source>
        <dbReference type="Proteomes" id="UP001060336"/>
    </source>
</evidence>
<dbReference type="PANTHER" id="PTHR47739">
    <property type="entry name" value="TRNA1(VAL) (ADENINE(37)-N6)-METHYLTRANSFERASE"/>
    <property type="match status" value="1"/>
</dbReference>
<dbReference type="KEGG" id="naci:NUH88_05425"/>
<proteinExistence type="predicted"/>
<dbReference type="InterPro" id="IPR029063">
    <property type="entry name" value="SAM-dependent_MTases_sf"/>
</dbReference>
<protein>
    <submittedName>
        <fullName evidence="4">Methyltransferase</fullName>
    </submittedName>
</protein>
<dbReference type="GO" id="GO:0032259">
    <property type="term" value="P:methylation"/>
    <property type="evidence" value="ECO:0007669"/>
    <property type="project" value="UniProtKB-KW"/>
</dbReference>
<keyword evidence="5" id="KW-1185">Reference proteome</keyword>
<dbReference type="RefSeq" id="WP_257770433.1">
    <property type="nucleotide sequence ID" value="NZ_CP102480.1"/>
</dbReference>
<keyword evidence="1 4" id="KW-0489">Methyltransferase</keyword>
<evidence type="ECO:0000313" key="4">
    <source>
        <dbReference type="EMBL" id="UUX51130.1"/>
    </source>
</evidence>
<dbReference type="AlphaFoldDB" id="A0A9J7AWF3"/>
<organism evidence="4 5">
    <name type="scientific">Nisaea acidiphila</name>
    <dbReference type="NCBI Taxonomy" id="1862145"/>
    <lineage>
        <taxon>Bacteria</taxon>
        <taxon>Pseudomonadati</taxon>
        <taxon>Pseudomonadota</taxon>
        <taxon>Alphaproteobacteria</taxon>
        <taxon>Rhodospirillales</taxon>
        <taxon>Thalassobaculaceae</taxon>
        <taxon>Nisaea</taxon>
    </lineage>
</organism>
<dbReference type="GO" id="GO:0003676">
    <property type="term" value="F:nucleic acid binding"/>
    <property type="evidence" value="ECO:0007669"/>
    <property type="project" value="InterPro"/>
</dbReference>
<evidence type="ECO:0000256" key="1">
    <source>
        <dbReference type="ARBA" id="ARBA00022603"/>
    </source>
</evidence>
<dbReference type="Proteomes" id="UP001060336">
    <property type="component" value="Chromosome"/>
</dbReference>
<dbReference type="SUPFAM" id="SSF53335">
    <property type="entry name" value="S-adenosyl-L-methionine-dependent methyltransferases"/>
    <property type="match status" value="1"/>
</dbReference>
<dbReference type="GO" id="GO:0008170">
    <property type="term" value="F:N-methyltransferase activity"/>
    <property type="evidence" value="ECO:0007669"/>
    <property type="project" value="UniProtKB-ARBA"/>
</dbReference>
<evidence type="ECO:0000259" key="3">
    <source>
        <dbReference type="Pfam" id="PF05175"/>
    </source>
</evidence>
<accession>A0A9J7AWF3</accession>
<keyword evidence="1 4" id="KW-0808">Transferase</keyword>
<dbReference type="InterPro" id="IPR007848">
    <property type="entry name" value="Small_mtfrase_dom"/>
</dbReference>
<dbReference type="EMBL" id="CP102480">
    <property type="protein sequence ID" value="UUX51130.1"/>
    <property type="molecule type" value="Genomic_DNA"/>
</dbReference>
<reference evidence="4" key="1">
    <citation type="submission" date="2022-08" db="EMBL/GenBank/DDBJ databases">
        <title>Nisaea acidiphila sp. nov., isolated from a marine algal debris and emended description of the genus Nisaea Urios et al. 2008.</title>
        <authorList>
            <person name="Kwon K."/>
        </authorList>
    </citation>
    <scope>NUCLEOTIDE SEQUENCE</scope>
    <source>
        <strain evidence="4">MEBiC11861</strain>
    </source>
</reference>
<dbReference type="GO" id="GO:0008757">
    <property type="term" value="F:S-adenosylmethionine-dependent methyltransferase activity"/>
    <property type="evidence" value="ECO:0007669"/>
    <property type="project" value="UniProtKB-ARBA"/>
</dbReference>
<dbReference type="Pfam" id="PF05175">
    <property type="entry name" value="MTS"/>
    <property type="match status" value="1"/>
</dbReference>
<keyword evidence="2" id="KW-0949">S-adenosyl-L-methionine</keyword>
<gene>
    <name evidence="4" type="ORF">NUH88_05425</name>
</gene>
<dbReference type="Gene3D" id="3.40.50.150">
    <property type="entry name" value="Vaccinia Virus protein VP39"/>
    <property type="match status" value="1"/>
</dbReference>